<reference evidence="2" key="1">
    <citation type="submission" date="2024-05" db="EMBL/GenBank/DDBJ databases">
        <title>Herbiconiux sp. A18JL235.</title>
        <authorList>
            <person name="Zhang G."/>
        </authorList>
    </citation>
    <scope>NUCLEOTIDE SEQUENCE</scope>
    <source>
        <strain evidence="2">A18JL235</strain>
    </source>
</reference>
<feature type="region of interest" description="Disordered" evidence="1">
    <location>
        <begin position="83"/>
        <end position="127"/>
    </location>
</feature>
<dbReference type="AlphaFoldDB" id="A0AB39BLX3"/>
<sequence length="127" mass="14594">MSSTIQDLRVKLEDPDARVNDAESRAASALRSRDRVLGLASYVEELHHSAGADLCTCGKKQIACSEYKAMYVMREAIAQWERRNKDRMRRGQAHDLPRDHTLAEPDRAPLWRGPQSLEDEYRQARRS</sequence>
<organism evidence="2">
    <name type="scientific">Herbiconiux sp. A18JL235</name>
    <dbReference type="NCBI Taxonomy" id="3152363"/>
    <lineage>
        <taxon>Bacteria</taxon>
        <taxon>Bacillati</taxon>
        <taxon>Actinomycetota</taxon>
        <taxon>Actinomycetes</taxon>
        <taxon>Micrococcales</taxon>
        <taxon>Microbacteriaceae</taxon>
        <taxon>Herbiconiux</taxon>
    </lineage>
</organism>
<dbReference type="EMBL" id="CP162511">
    <property type="protein sequence ID" value="XDI07093.1"/>
    <property type="molecule type" value="Genomic_DNA"/>
</dbReference>
<feature type="compositionally biased region" description="Basic and acidic residues" evidence="1">
    <location>
        <begin position="92"/>
        <end position="109"/>
    </location>
</feature>
<protein>
    <submittedName>
        <fullName evidence="2">Uncharacterized protein</fullName>
    </submittedName>
</protein>
<evidence type="ECO:0000256" key="1">
    <source>
        <dbReference type="SAM" id="MobiDB-lite"/>
    </source>
</evidence>
<dbReference type="RefSeq" id="WP_368499467.1">
    <property type="nucleotide sequence ID" value="NZ_CP162511.1"/>
</dbReference>
<name>A0AB39BLX3_9MICO</name>
<gene>
    <name evidence="2" type="ORF">ABFY20_08340</name>
</gene>
<accession>A0AB39BLX3</accession>
<proteinExistence type="predicted"/>
<evidence type="ECO:0000313" key="2">
    <source>
        <dbReference type="EMBL" id="XDI07093.1"/>
    </source>
</evidence>